<protein>
    <recommendedName>
        <fullName evidence="4">DUF4214 domain-containing protein</fullName>
    </recommendedName>
</protein>
<dbReference type="AlphaFoldDB" id="A0A222FG80"/>
<name>A0A222FG80_9GAMM</name>
<dbReference type="Proteomes" id="UP000202440">
    <property type="component" value="Chromosome"/>
</dbReference>
<evidence type="ECO:0008006" key="4">
    <source>
        <dbReference type="Google" id="ProtNLM"/>
    </source>
</evidence>
<dbReference type="RefSeq" id="WP_094058722.1">
    <property type="nucleotide sequence ID" value="NZ_CP022530.1"/>
</dbReference>
<gene>
    <name evidence="2" type="ORF">CHH28_01920</name>
</gene>
<evidence type="ECO:0000313" key="3">
    <source>
        <dbReference type="Proteomes" id="UP000202440"/>
    </source>
</evidence>
<sequence>MSLNAFSLNEQHIVCAFLLQEGRLSSQSELNLAFTKSYPASGLEASGLNIPESQTQSNTDFARAMYASVGNSNPDALGLQYWASAAQQSRAQALIDFQYAARQDIEVQFASELEKIGDSLLSENTDFDDSDGTVVCPPVWGDAATVFDFNTTSAAPYDDDQNSDTSVDPDSGVVDNGASLTDAEKETGASEKESYNHYIFNIGQGALDQDIAVATSNYTFKLSNQAGSVKEYEGYFMSPLFFATGGTGDGSIATINIYDHFAVANNEAETLTNSRTDVISFRLNGDKYAIVRNDAQAAEQSLDTMTVVIAELGTANSYQQLVDAINDGIVALNEIDDVFVDVSAFLGEATGTTDQRDASNNPTGEDVVYRPIELTAATGELTNPLASGTTPGNQTGNGYNAFYSLDVIGGTLGVISTNLELDNVGYLSQGGSVNLAGQSQSDRGVELFNVKATDGVWLTELRSNPLRADIDYLETIDLTGDGYFKVGKQVDNGSFDVEDSANAGLVDVRHFDGAAFAGDIMLDADVTSDVIARDLNLRDDQAGAAGDNVTYTYNTSSGSDLLLLEVDGAVVEREDAAVAVNVGAGNDRVVLDLNFADAIELENQQDLNNVTVDLGSGNDVYSTTEGEGDVVINAGSGNDTVYTDNTGDKATWLFNHEGAADLDNIDGKALGSQLMLGATLTVTFSGAGVAAINDANGGGVMGGAGGAVAGADGIESSVTIELANGTALGNQTDVNQALKKAINDDAVLSKLLVATDGPDNTLIVTTLVDGEFDAADLNIDITMPTYGDLTTAERATYVTTMQAATANSTISTADIWGAATPADTATLAAGSFNPTYNDAFYTGIGTEVLGQRSVVSGEVQTFDFTPEAANTLNNTETVTITVDGQVFTATAGGAGVAVSTLLAQFNGVTVGNYTASVAGNVVTITQATSAAADVAQGVVASVNTGTFTAGNVVAATTTNGGAASLADVDGSVNTNVSDVTVDLGSGDDVVVLGSTVGADAAASDNDIVVFTASNIGNNTVVNFGTTGNGIDQLDFTAYLTSQRTDDGSTSELSKSVIDNIVAADGDLSANEVHIISFDEDATANETLATLTTTALLNALNGVAAAEFGGAADIDGTSATARNTLTELNADVGGNHNYTGSDMKNIIMVEANNNDGYYKVFEVTTTVYADAAAAGTNDGLFTSAVLLGTVDFGESVALATANLV</sequence>
<feature type="region of interest" description="Disordered" evidence="1">
    <location>
        <begin position="154"/>
        <end position="189"/>
    </location>
</feature>
<dbReference type="KEGG" id="bsan:CHH28_01920"/>
<dbReference type="EMBL" id="CP022530">
    <property type="protein sequence ID" value="ASP37504.1"/>
    <property type="molecule type" value="Genomic_DNA"/>
</dbReference>
<reference evidence="2 3" key="1">
    <citation type="submission" date="2017-07" db="EMBL/GenBank/DDBJ databases">
        <title>Annotated genome sequence of Bacterioplanes sanyensis isolated from Red Sea.</title>
        <authorList>
            <person name="Rehman Z.U."/>
        </authorList>
    </citation>
    <scope>NUCLEOTIDE SEQUENCE [LARGE SCALE GENOMIC DNA]</scope>
    <source>
        <strain evidence="2 3">NV9</strain>
    </source>
</reference>
<dbReference type="OrthoDB" id="6121634at2"/>
<evidence type="ECO:0000256" key="1">
    <source>
        <dbReference type="SAM" id="MobiDB-lite"/>
    </source>
</evidence>
<keyword evidence="3" id="KW-1185">Reference proteome</keyword>
<accession>A0A222FG80</accession>
<evidence type="ECO:0000313" key="2">
    <source>
        <dbReference type="EMBL" id="ASP37504.1"/>
    </source>
</evidence>
<proteinExistence type="predicted"/>
<organism evidence="2 3">
    <name type="scientific">Bacterioplanes sanyensis</name>
    <dbReference type="NCBI Taxonomy" id="1249553"/>
    <lineage>
        <taxon>Bacteria</taxon>
        <taxon>Pseudomonadati</taxon>
        <taxon>Pseudomonadota</taxon>
        <taxon>Gammaproteobacteria</taxon>
        <taxon>Oceanospirillales</taxon>
        <taxon>Oceanospirillaceae</taxon>
        <taxon>Bacterioplanes</taxon>
    </lineage>
</organism>